<dbReference type="AlphaFoldDB" id="A0A8T1QLN4"/>
<dbReference type="PANTHER" id="PTHR47461:SF3">
    <property type="entry name" value="PHYTOLONGIN PHYL2.2"/>
    <property type="match status" value="1"/>
</dbReference>
<evidence type="ECO:0008006" key="5">
    <source>
        <dbReference type="Google" id="ProtNLM"/>
    </source>
</evidence>
<accession>A0A8T1QLN4</accession>
<keyword evidence="4" id="KW-1185">Reference proteome</keyword>
<feature type="compositionally biased region" description="Polar residues" evidence="1">
    <location>
        <begin position="235"/>
        <end position="253"/>
    </location>
</feature>
<protein>
    <recommendedName>
        <fullName evidence="5">Longin domain-containing protein</fullName>
    </recommendedName>
</protein>
<name>A0A8T1QLN4_CARIL</name>
<feature type="transmembrane region" description="Helical" evidence="2">
    <location>
        <begin position="328"/>
        <end position="350"/>
    </location>
</feature>
<sequence>MGCRYSVSFRSSLWRHSNGSNSFQQSLTPSLRIDPVSERWTERKFGFSEINPISIEGIPNKKKKQLSFQCQFPPNSFQFHSHIPLCHSFPRHKRQVSSVKNHQMISDPNLILYACIAKETTILAQFTREPDLEPLALKCIEKTPPYHSFFSHNIRSRNYTFLIEDPFVYFAVFNEDLEQSEGLWFLNHVKLAFEKVIEGGALKGFNHLSFLCLQKQCDPIFYEIKASDLSLVNVSPRTESRGSRNPSLDSSKGSKMVITPLLGSKPCKALKKKKRMGGEGTGDPKGGSLDDKVDVFHDVNGVYKDFTLPVQKGFANDRQKAKQIWRKHVWVVLLLDLFVCSVLFVIWLWVCRGFNCIAG</sequence>
<evidence type="ECO:0000313" key="4">
    <source>
        <dbReference type="Proteomes" id="UP000811609"/>
    </source>
</evidence>
<keyword evidence="2" id="KW-1133">Transmembrane helix</keyword>
<dbReference type="EMBL" id="CM031813">
    <property type="protein sequence ID" value="KAG6655161.1"/>
    <property type="molecule type" value="Genomic_DNA"/>
</dbReference>
<keyword evidence="2" id="KW-0472">Membrane</keyword>
<feature type="region of interest" description="Disordered" evidence="1">
    <location>
        <begin position="235"/>
        <end position="254"/>
    </location>
</feature>
<evidence type="ECO:0000256" key="2">
    <source>
        <dbReference type="SAM" id="Phobius"/>
    </source>
</evidence>
<dbReference type="GO" id="GO:0016020">
    <property type="term" value="C:membrane"/>
    <property type="evidence" value="ECO:0007669"/>
    <property type="project" value="InterPro"/>
</dbReference>
<gene>
    <name evidence="3" type="ORF">CIPAW_05G197400</name>
</gene>
<keyword evidence="2" id="KW-0812">Transmembrane</keyword>
<dbReference type="PANTHER" id="PTHR47461">
    <property type="entry name" value="PHYTOLONGIN PHYL1.2"/>
    <property type="match status" value="1"/>
</dbReference>
<dbReference type="InterPro" id="IPR044783">
    <property type="entry name" value="PHYL"/>
</dbReference>
<evidence type="ECO:0000256" key="1">
    <source>
        <dbReference type="SAM" id="MobiDB-lite"/>
    </source>
</evidence>
<dbReference type="Proteomes" id="UP000811609">
    <property type="component" value="Chromosome 5"/>
</dbReference>
<evidence type="ECO:0000313" key="3">
    <source>
        <dbReference type="EMBL" id="KAG6655161.1"/>
    </source>
</evidence>
<organism evidence="3 4">
    <name type="scientific">Carya illinoinensis</name>
    <name type="common">Pecan</name>
    <dbReference type="NCBI Taxonomy" id="32201"/>
    <lineage>
        <taxon>Eukaryota</taxon>
        <taxon>Viridiplantae</taxon>
        <taxon>Streptophyta</taxon>
        <taxon>Embryophyta</taxon>
        <taxon>Tracheophyta</taxon>
        <taxon>Spermatophyta</taxon>
        <taxon>Magnoliopsida</taxon>
        <taxon>eudicotyledons</taxon>
        <taxon>Gunneridae</taxon>
        <taxon>Pentapetalae</taxon>
        <taxon>rosids</taxon>
        <taxon>fabids</taxon>
        <taxon>Fagales</taxon>
        <taxon>Juglandaceae</taxon>
        <taxon>Carya</taxon>
    </lineage>
</organism>
<reference evidence="3" key="1">
    <citation type="submission" date="2020-12" db="EMBL/GenBank/DDBJ databases">
        <title>WGS assembly of Carya illinoinensis cv. Pawnee.</title>
        <authorList>
            <person name="Platts A."/>
            <person name="Shu S."/>
            <person name="Wright S."/>
            <person name="Barry K."/>
            <person name="Edger P."/>
            <person name="Pires J.C."/>
            <person name="Schmutz J."/>
        </authorList>
    </citation>
    <scope>NUCLEOTIDE SEQUENCE</scope>
    <source>
        <tissue evidence="3">Leaf</tissue>
    </source>
</reference>
<comment type="caution">
    <text evidence="3">The sequence shown here is derived from an EMBL/GenBank/DDBJ whole genome shotgun (WGS) entry which is preliminary data.</text>
</comment>
<proteinExistence type="predicted"/>